<sequence>MMITDAKRMLDYLKARTKLTSEYLTSRNMLLQEQLVQRLSLRDMDELEHLTMDLHHAKESKLLADRLSVEIKSLDLYYIDILQPY</sequence>
<gene>
    <name evidence="1" type="ORF">HWI92_07450</name>
</gene>
<protein>
    <submittedName>
        <fullName evidence="1">Uncharacterized protein</fullName>
    </submittedName>
</protein>
<reference evidence="1 2" key="1">
    <citation type="submission" date="2020-06" db="EMBL/GenBank/DDBJ databases">
        <title>Dyadobacter sandarakinus sp. nov., isolated from the soil of the Arctic Yellow River Station.</title>
        <authorList>
            <person name="Zhang Y."/>
            <person name="Peng F."/>
        </authorList>
    </citation>
    <scope>NUCLEOTIDE SEQUENCE [LARGE SCALE GENOMIC DNA]</scope>
    <source>
        <strain evidence="1 2">Q3-56</strain>
    </source>
</reference>
<dbReference type="RefSeq" id="WP_204662246.1">
    <property type="nucleotide sequence ID" value="NZ_CP056775.1"/>
</dbReference>
<organism evidence="1 2">
    <name type="scientific">Dyadobacter sandarakinus</name>
    <dbReference type="NCBI Taxonomy" id="2747268"/>
    <lineage>
        <taxon>Bacteria</taxon>
        <taxon>Pseudomonadati</taxon>
        <taxon>Bacteroidota</taxon>
        <taxon>Cytophagia</taxon>
        <taxon>Cytophagales</taxon>
        <taxon>Spirosomataceae</taxon>
        <taxon>Dyadobacter</taxon>
    </lineage>
</organism>
<proteinExistence type="predicted"/>
<dbReference type="EMBL" id="CP056775">
    <property type="protein sequence ID" value="QRR00751.1"/>
    <property type="molecule type" value="Genomic_DNA"/>
</dbReference>
<dbReference type="Proteomes" id="UP000612680">
    <property type="component" value="Chromosome"/>
</dbReference>
<name>A0ABX7I3U2_9BACT</name>
<evidence type="ECO:0000313" key="2">
    <source>
        <dbReference type="Proteomes" id="UP000612680"/>
    </source>
</evidence>
<accession>A0ABX7I3U2</accession>
<evidence type="ECO:0000313" key="1">
    <source>
        <dbReference type="EMBL" id="QRR00751.1"/>
    </source>
</evidence>
<keyword evidence="2" id="KW-1185">Reference proteome</keyword>